<feature type="compositionally biased region" description="Low complexity" evidence="6">
    <location>
        <begin position="429"/>
        <end position="459"/>
    </location>
</feature>
<dbReference type="Gene3D" id="3.40.462.20">
    <property type="match status" value="1"/>
</dbReference>
<keyword evidence="5" id="KW-0560">Oxidoreductase</keyword>
<dbReference type="Pfam" id="PF01565">
    <property type="entry name" value="FAD_binding_4"/>
    <property type="match status" value="1"/>
</dbReference>
<evidence type="ECO:0000256" key="5">
    <source>
        <dbReference type="ARBA" id="ARBA00023002"/>
    </source>
</evidence>
<dbReference type="Gene3D" id="3.30.43.10">
    <property type="entry name" value="Uridine Diphospho-n-acetylenolpyruvylglucosamine Reductase, domain 2"/>
    <property type="match status" value="1"/>
</dbReference>
<name>A0A420F0V8_9ACTN</name>
<evidence type="ECO:0000256" key="3">
    <source>
        <dbReference type="ARBA" id="ARBA00022630"/>
    </source>
</evidence>
<comment type="caution">
    <text evidence="8">The sequence shown here is derived from an EMBL/GenBank/DDBJ whole genome shotgun (WGS) entry which is preliminary data.</text>
</comment>
<dbReference type="Proteomes" id="UP000285744">
    <property type="component" value="Unassembled WGS sequence"/>
</dbReference>
<dbReference type="InterPro" id="IPR006093">
    <property type="entry name" value="Oxy_OxRdtase_FAD_BS"/>
</dbReference>
<evidence type="ECO:0000256" key="1">
    <source>
        <dbReference type="ARBA" id="ARBA00001974"/>
    </source>
</evidence>
<accession>A0A420F0V8</accession>
<evidence type="ECO:0000256" key="2">
    <source>
        <dbReference type="ARBA" id="ARBA00005466"/>
    </source>
</evidence>
<protein>
    <submittedName>
        <fullName evidence="8">FAD-binding oxidoreductase</fullName>
    </submittedName>
</protein>
<evidence type="ECO:0000256" key="4">
    <source>
        <dbReference type="ARBA" id="ARBA00022827"/>
    </source>
</evidence>
<dbReference type="RefSeq" id="WP_120328965.1">
    <property type="nucleotide sequence ID" value="NZ_RAQQ01000009.1"/>
</dbReference>
<dbReference type="InterPro" id="IPR016169">
    <property type="entry name" value="FAD-bd_PCMH_sub2"/>
</dbReference>
<feature type="region of interest" description="Disordered" evidence="6">
    <location>
        <begin position="429"/>
        <end position="474"/>
    </location>
</feature>
<evidence type="ECO:0000313" key="9">
    <source>
        <dbReference type="Proteomes" id="UP000285744"/>
    </source>
</evidence>
<dbReference type="SUPFAM" id="SSF56176">
    <property type="entry name" value="FAD-binding/transporter-associated domain-like"/>
    <property type="match status" value="1"/>
</dbReference>
<evidence type="ECO:0000256" key="6">
    <source>
        <dbReference type="SAM" id="MobiDB-lite"/>
    </source>
</evidence>
<dbReference type="PROSITE" id="PS00862">
    <property type="entry name" value="OX2_COVAL_FAD"/>
    <property type="match status" value="1"/>
</dbReference>
<dbReference type="PANTHER" id="PTHR42973">
    <property type="entry name" value="BINDING OXIDOREDUCTASE, PUTATIVE (AFU_ORTHOLOGUE AFUA_1G17690)-RELATED"/>
    <property type="match status" value="1"/>
</dbReference>
<dbReference type="InterPro" id="IPR016166">
    <property type="entry name" value="FAD-bd_PCMH"/>
</dbReference>
<reference evidence="8 9" key="1">
    <citation type="journal article" date="2018" name="Int. J. Syst. Evol. Microbiol.">
        <title>Micromonospora globbae sp. nov., an endophytic actinomycete isolated from roots of Globba winitii C. H. Wright.</title>
        <authorList>
            <person name="Kuncharoen N."/>
            <person name="Pittayakhajonwut P."/>
            <person name="Tanasupawat S."/>
        </authorList>
    </citation>
    <scope>NUCLEOTIDE SEQUENCE [LARGE SCALE GENOMIC DNA]</scope>
    <source>
        <strain evidence="8 9">WPS1-2</strain>
    </source>
</reference>
<keyword evidence="4" id="KW-0274">FAD</keyword>
<evidence type="ECO:0000313" key="8">
    <source>
        <dbReference type="EMBL" id="RKF26613.1"/>
    </source>
</evidence>
<comment type="cofactor">
    <cofactor evidence="1">
        <name>FAD</name>
        <dbReference type="ChEBI" id="CHEBI:57692"/>
    </cofactor>
</comment>
<comment type="similarity">
    <text evidence="2">Belongs to the oxygen-dependent FAD-linked oxidoreductase family.</text>
</comment>
<dbReference type="Gene3D" id="3.30.465.10">
    <property type="match status" value="1"/>
</dbReference>
<dbReference type="EMBL" id="RAQQ01000009">
    <property type="protein sequence ID" value="RKF26613.1"/>
    <property type="molecule type" value="Genomic_DNA"/>
</dbReference>
<dbReference type="PANTHER" id="PTHR42973:SF39">
    <property type="entry name" value="FAD-BINDING PCMH-TYPE DOMAIN-CONTAINING PROTEIN"/>
    <property type="match status" value="1"/>
</dbReference>
<gene>
    <name evidence="8" type="ORF">D7I43_14210</name>
</gene>
<dbReference type="AlphaFoldDB" id="A0A420F0V8"/>
<dbReference type="OrthoDB" id="9775082at2"/>
<dbReference type="GO" id="GO:0071949">
    <property type="term" value="F:FAD binding"/>
    <property type="evidence" value="ECO:0007669"/>
    <property type="project" value="InterPro"/>
</dbReference>
<evidence type="ECO:0000259" key="7">
    <source>
        <dbReference type="PROSITE" id="PS51387"/>
    </source>
</evidence>
<dbReference type="GO" id="GO:0016491">
    <property type="term" value="F:oxidoreductase activity"/>
    <property type="evidence" value="ECO:0007669"/>
    <property type="project" value="UniProtKB-KW"/>
</dbReference>
<sequence length="474" mass="49842">MTHTVLPPSLDGKLVTPGDRRYAMLRSTYTTRHSPAGVLLPETPREVADAVRYARERGLPIAVRSGGHGLAGTSSNDGGLVIDLSALNRVDVLDERSRRVRVEAGARWALVARTLAPYGLAISSGDHGNVGVGGLATGGGVGWLVRSYGLTIDHVRAVEVVLADGTVVRADAEHEPELFWVVRGAGAGAGIVVAFEIEAEEVRNVGLAQIAVEATADGATVRQWAEHLARAPRELTTSAVLLPYGPSAVMQITAVVAAESARRARPMIEPLLAIGRLLDHRTDLVPYPALVSTAHLHANVGQQPNVTTNSLLTMDDAAARALMRAATGPNRALVQLRSVGGAVNDVDPADTAYAHRHQDTLAIGTVFPPQGGAALDAAWRRVATRSDGAYVNFEGRPDRAAFDRIYPGATGARVAELWRRYDPDGVFRPALAPAGAPSPRAGASSPRAGAPSRRAGAPSRPRPIPASRDSRKGA</sequence>
<dbReference type="InterPro" id="IPR050416">
    <property type="entry name" value="FAD-linked_Oxidoreductase"/>
</dbReference>
<organism evidence="8 9">
    <name type="scientific">Micromonospora globbae</name>
    <dbReference type="NCBI Taxonomy" id="1894969"/>
    <lineage>
        <taxon>Bacteria</taxon>
        <taxon>Bacillati</taxon>
        <taxon>Actinomycetota</taxon>
        <taxon>Actinomycetes</taxon>
        <taxon>Micromonosporales</taxon>
        <taxon>Micromonosporaceae</taxon>
        <taxon>Micromonospora</taxon>
    </lineage>
</organism>
<proteinExistence type="inferred from homology"/>
<dbReference type="InterPro" id="IPR006094">
    <property type="entry name" value="Oxid_FAD_bind_N"/>
</dbReference>
<keyword evidence="3" id="KW-0285">Flavoprotein</keyword>
<dbReference type="InterPro" id="IPR036318">
    <property type="entry name" value="FAD-bd_PCMH-like_sf"/>
</dbReference>
<feature type="domain" description="FAD-binding PCMH-type" evidence="7">
    <location>
        <begin position="31"/>
        <end position="202"/>
    </location>
</feature>
<dbReference type="InterPro" id="IPR016167">
    <property type="entry name" value="FAD-bd_PCMH_sub1"/>
</dbReference>
<dbReference type="PROSITE" id="PS51387">
    <property type="entry name" value="FAD_PCMH"/>
    <property type="match status" value="1"/>
</dbReference>